<evidence type="ECO:0000256" key="1">
    <source>
        <dbReference type="SAM" id="MobiDB-lite"/>
    </source>
</evidence>
<evidence type="ECO:0000313" key="3">
    <source>
        <dbReference type="Proteomes" id="UP000479000"/>
    </source>
</evidence>
<feature type="compositionally biased region" description="Polar residues" evidence="1">
    <location>
        <begin position="80"/>
        <end position="89"/>
    </location>
</feature>
<protein>
    <submittedName>
        <fullName evidence="2">Uncharacterized protein</fullName>
    </submittedName>
</protein>
<dbReference type="Proteomes" id="UP000479000">
    <property type="component" value="Unassembled WGS sequence"/>
</dbReference>
<dbReference type="EMBL" id="CADCXU010015656">
    <property type="protein sequence ID" value="CAB0004963.1"/>
    <property type="molecule type" value="Genomic_DNA"/>
</dbReference>
<organism evidence="2 3">
    <name type="scientific">Nesidiocoris tenuis</name>
    <dbReference type="NCBI Taxonomy" id="355587"/>
    <lineage>
        <taxon>Eukaryota</taxon>
        <taxon>Metazoa</taxon>
        <taxon>Ecdysozoa</taxon>
        <taxon>Arthropoda</taxon>
        <taxon>Hexapoda</taxon>
        <taxon>Insecta</taxon>
        <taxon>Pterygota</taxon>
        <taxon>Neoptera</taxon>
        <taxon>Paraneoptera</taxon>
        <taxon>Hemiptera</taxon>
        <taxon>Heteroptera</taxon>
        <taxon>Panheteroptera</taxon>
        <taxon>Cimicomorpha</taxon>
        <taxon>Miridae</taxon>
        <taxon>Dicyphina</taxon>
        <taxon>Nesidiocoris</taxon>
    </lineage>
</organism>
<dbReference type="AlphaFoldDB" id="A0A6H5GNH9"/>
<name>A0A6H5GNH9_9HEMI</name>
<reference evidence="2 3" key="1">
    <citation type="submission" date="2020-02" db="EMBL/GenBank/DDBJ databases">
        <authorList>
            <person name="Ferguson B K."/>
        </authorList>
    </citation>
    <scope>NUCLEOTIDE SEQUENCE [LARGE SCALE GENOMIC DNA]</scope>
</reference>
<feature type="non-terminal residue" evidence="2">
    <location>
        <position position="89"/>
    </location>
</feature>
<feature type="region of interest" description="Disordered" evidence="1">
    <location>
        <begin position="69"/>
        <end position="89"/>
    </location>
</feature>
<sequence length="89" mass="9964">MRFIEKESGRIRKGDVGGGAEWRERCARWLWWRKHFEVHRSDGIMQNTPRSLMSELNCRAVSSSACGGNSSFSSFLAGSDTLSRATGLP</sequence>
<keyword evidence="3" id="KW-1185">Reference proteome</keyword>
<accession>A0A6H5GNH9</accession>
<proteinExistence type="predicted"/>
<gene>
    <name evidence="2" type="ORF">NTEN_LOCUS10440</name>
</gene>
<evidence type="ECO:0000313" key="2">
    <source>
        <dbReference type="EMBL" id="CAB0004963.1"/>
    </source>
</evidence>